<evidence type="ECO:0000256" key="2">
    <source>
        <dbReference type="PROSITE-ProRule" id="PRU00221"/>
    </source>
</evidence>
<dbReference type="PANTHER" id="PTHR19842:SF0">
    <property type="entry name" value="TARGET OF RAPAMYCIN COMPLEX SUBUNIT LST8"/>
    <property type="match status" value="1"/>
</dbReference>
<feature type="repeat" description="WD" evidence="2">
    <location>
        <begin position="625"/>
        <end position="656"/>
    </location>
</feature>
<gene>
    <name evidence="4" type="ORF">TCIL3000_10_13400</name>
</gene>
<proteinExistence type="inferred from homology"/>
<dbReference type="PANTHER" id="PTHR19842">
    <property type="entry name" value="G BETA-LIKE PROTEIN GBL"/>
    <property type="match status" value="1"/>
</dbReference>
<dbReference type="SMART" id="SM00320">
    <property type="entry name" value="WD40"/>
    <property type="match status" value="5"/>
</dbReference>
<sequence length="694" mass="73529">MCSAYLISASYDKEIRFWDGSTGRMVRNFSFQGSQVNAMLVIPDTTHLAVAGFAALRIYDMGAEIGPAGGSSGACAPPLFSIYENQYAMNLTSLGTFPVYPLRDGVSGVDAAENSISSLFCTGTELGTTSVLELTSTGSTELLTVLFATSEDGHIRFFNANSPTALNLLLDINAGAAVTCSAVSPDRHTLITGSQIGRVSVWHLPSIAAAAAQQTDGGNKGAPLASKPLQEITFDGDYTAIRSIAVDPLARWAVAATNAGKLHFMRFGNAQLLGPSQVSSEPSVKRVAEDDGSTEEEEVEQVGKEQSNQQVQQSVPASGSAESVTATVGSNGPSTRLAPSANTVRPSYSPTSCLHSEGNREGSSEVDDGALVQPSAGNSEASPSVANELLETGTSTLNMDINKKPSTQALQSSSPGNIFSIQQQFSMKVFYTFQAHHKYILKVAISPNMDLLVTCSADYTVGRFILPSILQCHDHTKQVDASDHPAAGLGELAAPDAARPVAASAEGNRTDIPRSVSLLQPKTGESEPPCANAFMRTKEQDIPPRNVEENTKPIEASTNDLVIADAQPTASTLGNSAEAVKKTGCSTDTAAENHDATPSTMANFPPLGCDGDAGDVLELRELKPLTGHTRWVWDCVFSDCGRFLFTASSDQTLRMWASLLSDRPQSTSFIGHMKPVVCCILYIERRKKAVNSSE</sequence>
<evidence type="ECO:0000256" key="3">
    <source>
        <dbReference type="SAM" id="MobiDB-lite"/>
    </source>
</evidence>
<dbReference type="VEuPathDB" id="TriTrypDB:TcIL3000_10_13400"/>
<dbReference type="InterPro" id="IPR036322">
    <property type="entry name" value="WD40_repeat_dom_sf"/>
</dbReference>
<evidence type="ECO:0000256" key="1">
    <source>
        <dbReference type="ARBA" id="ARBA00009890"/>
    </source>
</evidence>
<feature type="compositionally biased region" description="Polar residues" evidence="3">
    <location>
        <begin position="308"/>
        <end position="334"/>
    </location>
</feature>
<dbReference type="EMBL" id="HE575323">
    <property type="protein sequence ID" value="CCC94557.1"/>
    <property type="molecule type" value="Genomic_DNA"/>
</dbReference>
<organism evidence="4">
    <name type="scientific">Trypanosoma congolense (strain IL3000)</name>
    <dbReference type="NCBI Taxonomy" id="1068625"/>
    <lineage>
        <taxon>Eukaryota</taxon>
        <taxon>Discoba</taxon>
        <taxon>Euglenozoa</taxon>
        <taxon>Kinetoplastea</taxon>
        <taxon>Metakinetoplastina</taxon>
        <taxon>Trypanosomatida</taxon>
        <taxon>Trypanosomatidae</taxon>
        <taxon>Trypanosoma</taxon>
        <taxon>Nannomonas</taxon>
    </lineage>
</organism>
<dbReference type="InterPro" id="IPR037588">
    <property type="entry name" value="MLST8"/>
</dbReference>
<dbReference type="GO" id="GO:0032956">
    <property type="term" value="P:regulation of actin cytoskeleton organization"/>
    <property type="evidence" value="ECO:0007669"/>
    <property type="project" value="TreeGrafter"/>
</dbReference>
<dbReference type="PROSITE" id="PS50082">
    <property type="entry name" value="WD_REPEATS_2"/>
    <property type="match status" value="2"/>
</dbReference>
<evidence type="ECO:0000313" key="4">
    <source>
        <dbReference type="EMBL" id="CCC94557.1"/>
    </source>
</evidence>
<dbReference type="InterPro" id="IPR015943">
    <property type="entry name" value="WD40/YVTN_repeat-like_dom_sf"/>
</dbReference>
<dbReference type="GO" id="GO:0031929">
    <property type="term" value="P:TOR signaling"/>
    <property type="evidence" value="ECO:0007669"/>
    <property type="project" value="InterPro"/>
</dbReference>
<comment type="similarity">
    <text evidence="1">Belongs to the WD repeat LST8 family.</text>
</comment>
<dbReference type="Gene3D" id="2.130.10.10">
    <property type="entry name" value="YVTN repeat-like/Quinoprotein amine dehydrogenase"/>
    <property type="match status" value="4"/>
</dbReference>
<feature type="compositionally biased region" description="Polar residues" evidence="3">
    <location>
        <begin position="375"/>
        <end position="384"/>
    </location>
</feature>
<dbReference type="SUPFAM" id="SSF50978">
    <property type="entry name" value="WD40 repeat-like"/>
    <property type="match status" value="1"/>
</dbReference>
<accession>G0UYU0</accession>
<keyword evidence="2" id="KW-0853">WD repeat</keyword>
<dbReference type="GO" id="GO:0031931">
    <property type="term" value="C:TORC1 complex"/>
    <property type="evidence" value="ECO:0007669"/>
    <property type="project" value="InterPro"/>
</dbReference>
<feature type="compositionally biased region" description="Polar residues" evidence="3">
    <location>
        <begin position="340"/>
        <end position="354"/>
    </location>
</feature>
<dbReference type="PROSITE" id="PS50294">
    <property type="entry name" value="WD_REPEATS_REGION"/>
    <property type="match status" value="1"/>
</dbReference>
<feature type="repeat" description="WD" evidence="2">
    <location>
        <begin position="1"/>
        <end position="28"/>
    </location>
</feature>
<dbReference type="Pfam" id="PF00400">
    <property type="entry name" value="WD40"/>
    <property type="match status" value="2"/>
</dbReference>
<dbReference type="AlphaFoldDB" id="G0UYU0"/>
<dbReference type="GO" id="GO:0031932">
    <property type="term" value="C:TORC2 complex"/>
    <property type="evidence" value="ECO:0007669"/>
    <property type="project" value="InterPro"/>
</dbReference>
<reference evidence="4" key="1">
    <citation type="journal article" date="2012" name="Proc. Natl. Acad. Sci. U.S.A.">
        <title>Antigenic diversity is generated by distinct evolutionary mechanisms in African trypanosome species.</title>
        <authorList>
            <person name="Jackson A.P."/>
            <person name="Berry A."/>
            <person name="Aslett M."/>
            <person name="Allison H.C."/>
            <person name="Burton P."/>
            <person name="Vavrova-Anderson J."/>
            <person name="Brown R."/>
            <person name="Browne H."/>
            <person name="Corton N."/>
            <person name="Hauser H."/>
            <person name="Gamble J."/>
            <person name="Gilderthorp R."/>
            <person name="Marcello L."/>
            <person name="McQuillan J."/>
            <person name="Otto T.D."/>
            <person name="Quail M.A."/>
            <person name="Sanders M.J."/>
            <person name="van Tonder A."/>
            <person name="Ginger M.L."/>
            <person name="Field M.C."/>
            <person name="Barry J.D."/>
            <person name="Hertz-Fowler C."/>
            <person name="Berriman M."/>
        </authorList>
    </citation>
    <scope>NUCLEOTIDE SEQUENCE</scope>
    <source>
        <strain evidence="4">IL3000</strain>
    </source>
</reference>
<name>G0UYU0_TRYCI</name>
<dbReference type="InterPro" id="IPR001680">
    <property type="entry name" value="WD40_rpt"/>
</dbReference>
<feature type="compositionally biased region" description="Acidic residues" evidence="3">
    <location>
        <begin position="290"/>
        <end position="300"/>
    </location>
</feature>
<feature type="region of interest" description="Disordered" evidence="3">
    <location>
        <begin position="273"/>
        <end position="384"/>
    </location>
</feature>
<protein>
    <submittedName>
        <fullName evidence="4">Uncharacterized protein</fullName>
    </submittedName>
</protein>